<reference evidence="1" key="1">
    <citation type="submission" date="2018-02" db="EMBL/GenBank/DDBJ databases">
        <title>Rhizophora mucronata_Transcriptome.</title>
        <authorList>
            <person name="Meera S.P."/>
            <person name="Sreeshan A."/>
            <person name="Augustine A."/>
        </authorList>
    </citation>
    <scope>NUCLEOTIDE SEQUENCE</scope>
    <source>
        <tissue evidence="1">Leaf</tissue>
    </source>
</reference>
<dbReference type="EMBL" id="GGEC01077103">
    <property type="protein sequence ID" value="MBX57587.1"/>
    <property type="molecule type" value="Transcribed_RNA"/>
</dbReference>
<evidence type="ECO:0000313" key="1">
    <source>
        <dbReference type="EMBL" id="MBX57587.1"/>
    </source>
</evidence>
<dbReference type="AlphaFoldDB" id="A0A2P2PS66"/>
<sequence>MFVREGKSLDKCFVNGYSSFLRSFIKLFCCIYI</sequence>
<proteinExistence type="predicted"/>
<accession>A0A2P2PS66</accession>
<protein>
    <submittedName>
        <fullName evidence="1">Uncharacterized protein</fullName>
    </submittedName>
</protein>
<organism evidence="1">
    <name type="scientific">Rhizophora mucronata</name>
    <name type="common">Asiatic mangrove</name>
    <dbReference type="NCBI Taxonomy" id="61149"/>
    <lineage>
        <taxon>Eukaryota</taxon>
        <taxon>Viridiplantae</taxon>
        <taxon>Streptophyta</taxon>
        <taxon>Embryophyta</taxon>
        <taxon>Tracheophyta</taxon>
        <taxon>Spermatophyta</taxon>
        <taxon>Magnoliopsida</taxon>
        <taxon>eudicotyledons</taxon>
        <taxon>Gunneridae</taxon>
        <taxon>Pentapetalae</taxon>
        <taxon>rosids</taxon>
        <taxon>fabids</taxon>
        <taxon>Malpighiales</taxon>
        <taxon>Rhizophoraceae</taxon>
        <taxon>Rhizophora</taxon>
    </lineage>
</organism>
<name>A0A2P2PS66_RHIMU</name>